<feature type="domain" description="ABC3 transporter permease C-terminal" evidence="8">
    <location>
        <begin position="268"/>
        <end position="384"/>
    </location>
</feature>
<organism evidence="10 11">
    <name type="scientific">Spongiactinospora gelatinilytica</name>
    <dbReference type="NCBI Taxonomy" id="2666298"/>
    <lineage>
        <taxon>Bacteria</taxon>
        <taxon>Bacillati</taxon>
        <taxon>Actinomycetota</taxon>
        <taxon>Actinomycetes</taxon>
        <taxon>Streptosporangiales</taxon>
        <taxon>Streptosporangiaceae</taxon>
        <taxon>Spongiactinospora</taxon>
    </lineage>
</organism>
<protein>
    <submittedName>
        <fullName evidence="10">ABC transporter permease</fullName>
    </submittedName>
</protein>
<dbReference type="AlphaFoldDB" id="A0A2W2FT91"/>
<dbReference type="InterPro" id="IPR050250">
    <property type="entry name" value="Macrolide_Exporter_MacB"/>
</dbReference>
<dbReference type="Proteomes" id="UP000248544">
    <property type="component" value="Unassembled WGS sequence"/>
</dbReference>
<sequence length="772" mass="80601">MSPRKASAHRAPIRWIAADLRARWGHALVTVLTVGGIVTALVAAATLLEGGTNPWRGLFDETNGAHVWIHVQNGQGGQVAAPTGIPERTGVAGPYRSAPVTLTHDGRNAPLALRALGPEPPRIARPVVREGRWLSADDADGVVLERSFAAAENLRPGGSFTVTALSGQRHELVVVGIAETAEQGFYPTSTPGLAWTLPRTLDQVEPVIGRSQSVIGLRLADPGRDNTVQVAGDSAAQFDGRVLRVSTWLDVQGAMMLDNRLFGLLLGLFGGCGLLAGGLAIAHAVGSRVLTQSRDFATLKSLGMTRAQVTSMLIVEHAALGLIGVTAGLPAGLAAGRFVTALSLHSGAGIGLSPMLTLLIAAGTAAVVILAAALPAWRAGRTPPTPAVLVAPPRGRLSKLARLALLVRLPPALVLGARDAFTRRLPAVLTVFGVMIPMMVITIGLGCLSTLDNILRHPEQVGQAAALEVRPGRLPATRATALITADPAVRAIYPGADMDAVVQGQPRTVLARAMGESARPYPFKVVEGRPYAVRGEAVAGQGLLDRLDKKIGQRVRVLVGGTPLIVRIVGRVVELEHDGEVLSFGIDSLPAKDATPPEFYSVVLKPGEPAEETAQRLREASGDALEVRLVVNPARRFAELRWMILIPVMLLVLIGLSNLYTASVVAERDHGPDLAVLKAMGLTPRQVVATMITGTGLLVLIGVVAGTMAGASLVARLIDVQGHTSGVGAGLGHPPSVLTLVTAAVAALALALLFRLFLARRAALAQVPVATR</sequence>
<keyword evidence="2" id="KW-1003">Cell membrane</keyword>
<feature type="domain" description="ABC3 transporter permease C-terminal" evidence="8">
    <location>
        <begin position="650"/>
        <end position="762"/>
    </location>
</feature>
<dbReference type="EMBL" id="POUA01000209">
    <property type="protein sequence ID" value="PZG38943.1"/>
    <property type="molecule type" value="Genomic_DNA"/>
</dbReference>
<feature type="transmembrane region" description="Helical" evidence="7">
    <location>
        <begin position="24"/>
        <end position="48"/>
    </location>
</feature>
<evidence type="ECO:0000313" key="11">
    <source>
        <dbReference type="Proteomes" id="UP000248544"/>
    </source>
</evidence>
<evidence type="ECO:0000256" key="3">
    <source>
        <dbReference type="ARBA" id="ARBA00022692"/>
    </source>
</evidence>
<dbReference type="Pfam" id="PF02687">
    <property type="entry name" value="FtsX"/>
    <property type="match status" value="2"/>
</dbReference>
<evidence type="ECO:0000313" key="10">
    <source>
        <dbReference type="EMBL" id="PZG38943.1"/>
    </source>
</evidence>
<feature type="transmembrane region" description="Helical" evidence="7">
    <location>
        <begin position="318"/>
        <end position="344"/>
    </location>
</feature>
<keyword evidence="5 7" id="KW-0472">Membrane</keyword>
<reference evidence="10 11" key="1">
    <citation type="submission" date="2018-01" db="EMBL/GenBank/DDBJ databases">
        <title>Draft genome sequence of Sphaerisporangium sp. 7K107.</title>
        <authorList>
            <person name="Sahin N."/>
            <person name="Saygin H."/>
            <person name="Ay H."/>
        </authorList>
    </citation>
    <scope>NUCLEOTIDE SEQUENCE [LARGE SCALE GENOMIC DNA]</scope>
    <source>
        <strain evidence="10 11">7K107</strain>
    </source>
</reference>
<accession>A0A2W2FT91</accession>
<evidence type="ECO:0000259" key="9">
    <source>
        <dbReference type="Pfam" id="PF12704"/>
    </source>
</evidence>
<keyword evidence="3 7" id="KW-0812">Transmembrane</keyword>
<evidence type="ECO:0000256" key="7">
    <source>
        <dbReference type="SAM" id="Phobius"/>
    </source>
</evidence>
<feature type="transmembrane region" description="Helical" evidence="7">
    <location>
        <begin position="642"/>
        <end position="666"/>
    </location>
</feature>
<feature type="transmembrane region" description="Helical" evidence="7">
    <location>
        <begin position="687"/>
        <end position="718"/>
    </location>
</feature>
<dbReference type="GO" id="GO:0005886">
    <property type="term" value="C:plasma membrane"/>
    <property type="evidence" value="ECO:0007669"/>
    <property type="project" value="UniProtKB-SubCell"/>
</dbReference>
<dbReference type="InterPro" id="IPR003838">
    <property type="entry name" value="ABC3_permease_C"/>
</dbReference>
<evidence type="ECO:0000256" key="6">
    <source>
        <dbReference type="ARBA" id="ARBA00038076"/>
    </source>
</evidence>
<dbReference type="InterPro" id="IPR025857">
    <property type="entry name" value="MacB_PCD"/>
</dbReference>
<comment type="subcellular location">
    <subcellularLocation>
        <location evidence="1">Cell membrane</location>
        <topology evidence="1">Multi-pass membrane protein</topology>
    </subcellularLocation>
</comment>
<evidence type="ECO:0000256" key="5">
    <source>
        <dbReference type="ARBA" id="ARBA00023136"/>
    </source>
</evidence>
<dbReference type="PANTHER" id="PTHR30572">
    <property type="entry name" value="MEMBRANE COMPONENT OF TRANSPORTER-RELATED"/>
    <property type="match status" value="1"/>
</dbReference>
<evidence type="ECO:0000256" key="2">
    <source>
        <dbReference type="ARBA" id="ARBA00022475"/>
    </source>
</evidence>
<dbReference type="GO" id="GO:0022857">
    <property type="term" value="F:transmembrane transporter activity"/>
    <property type="evidence" value="ECO:0007669"/>
    <property type="project" value="TreeGrafter"/>
</dbReference>
<feature type="transmembrane region" description="Helical" evidence="7">
    <location>
        <begin position="738"/>
        <end position="758"/>
    </location>
</feature>
<evidence type="ECO:0000256" key="1">
    <source>
        <dbReference type="ARBA" id="ARBA00004651"/>
    </source>
</evidence>
<keyword evidence="4 7" id="KW-1133">Transmembrane helix</keyword>
<dbReference type="Pfam" id="PF12704">
    <property type="entry name" value="MacB_PCD"/>
    <property type="match status" value="1"/>
</dbReference>
<dbReference type="PANTHER" id="PTHR30572:SF4">
    <property type="entry name" value="ABC TRANSPORTER PERMEASE YTRF"/>
    <property type="match status" value="1"/>
</dbReference>
<feature type="domain" description="MacB-like periplasmic core" evidence="9">
    <location>
        <begin position="431"/>
        <end position="619"/>
    </location>
</feature>
<name>A0A2W2FT91_9ACTN</name>
<feature type="transmembrane region" description="Helical" evidence="7">
    <location>
        <begin position="427"/>
        <end position="451"/>
    </location>
</feature>
<proteinExistence type="inferred from homology"/>
<feature type="transmembrane region" description="Helical" evidence="7">
    <location>
        <begin position="356"/>
        <end position="377"/>
    </location>
</feature>
<dbReference type="RefSeq" id="WP_111169662.1">
    <property type="nucleotide sequence ID" value="NZ_POUA01000209.1"/>
</dbReference>
<comment type="similarity">
    <text evidence="6">Belongs to the ABC-4 integral membrane protein family.</text>
</comment>
<keyword evidence="11" id="KW-1185">Reference proteome</keyword>
<feature type="transmembrane region" description="Helical" evidence="7">
    <location>
        <begin position="261"/>
        <end position="285"/>
    </location>
</feature>
<evidence type="ECO:0000259" key="8">
    <source>
        <dbReference type="Pfam" id="PF02687"/>
    </source>
</evidence>
<evidence type="ECO:0000256" key="4">
    <source>
        <dbReference type="ARBA" id="ARBA00022989"/>
    </source>
</evidence>
<gene>
    <name evidence="10" type="ORF">C1I98_23840</name>
</gene>
<comment type="caution">
    <text evidence="10">The sequence shown here is derived from an EMBL/GenBank/DDBJ whole genome shotgun (WGS) entry which is preliminary data.</text>
</comment>